<dbReference type="InterPro" id="IPR026085">
    <property type="entry name" value="ATF7-int"/>
</dbReference>
<dbReference type="InterPro" id="IPR036116">
    <property type="entry name" value="FN3_sf"/>
</dbReference>
<dbReference type="OrthoDB" id="2434995at2759"/>
<reference evidence="2 3" key="1">
    <citation type="submission" date="2019-08" db="EMBL/GenBank/DDBJ databases">
        <authorList>
            <person name="Alioto T."/>
            <person name="Alioto T."/>
            <person name="Gomez Garrido J."/>
        </authorList>
    </citation>
    <scope>NUCLEOTIDE SEQUENCE [LARGE SCALE GENOMIC DNA]</scope>
</reference>
<accession>A0A5E4N190</accession>
<evidence type="ECO:0000313" key="2">
    <source>
        <dbReference type="EMBL" id="VVC36358.1"/>
    </source>
</evidence>
<dbReference type="CDD" id="cd00063">
    <property type="entry name" value="FN3"/>
    <property type="match status" value="1"/>
</dbReference>
<gene>
    <name evidence="2" type="ORF">CINCED_3A002176</name>
</gene>
<dbReference type="EMBL" id="CABPRJ010001432">
    <property type="protein sequence ID" value="VVC36358.1"/>
    <property type="molecule type" value="Genomic_DNA"/>
</dbReference>
<keyword evidence="3" id="KW-1185">Reference proteome</keyword>
<dbReference type="SUPFAM" id="SSF49265">
    <property type="entry name" value="Fibronectin type III"/>
    <property type="match status" value="1"/>
</dbReference>
<dbReference type="GO" id="GO:0003712">
    <property type="term" value="F:transcription coregulator activity"/>
    <property type="evidence" value="ECO:0007669"/>
    <property type="project" value="TreeGrafter"/>
</dbReference>
<dbReference type="SMART" id="SM00060">
    <property type="entry name" value="FN3"/>
    <property type="match status" value="1"/>
</dbReference>
<dbReference type="InterPro" id="IPR056565">
    <property type="entry name" value="Fn3_ATF7IP"/>
</dbReference>
<dbReference type="GO" id="GO:0005634">
    <property type="term" value="C:nucleus"/>
    <property type="evidence" value="ECO:0007669"/>
    <property type="project" value="TreeGrafter"/>
</dbReference>
<dbReference type="InterPro" id="IPR013783">
    <property type="entry name" value="Ig-like_fold"/>
</dbReference>
<protein>
    <recommendedName>
        <fullName evidence="1">Fibronectin type-III domain-containing protein</fullName>
    </recommendedName>
</protein>
<dbReference type="GO" id="GO:0006355">
    <property type="term" value="P:regulation of DNA-templated transcription"/>
    <property type="evidence" value="ECO:0007669"/>
    <property type="project" value="TreeGrafter"/>
</dbReference>
<name>A0A5E4N190_9HEMI</name>
<feature type="domain" description="Fibronectin type-III" evidence="1">
    <location>
        <begin position="348"/>
        <end position="450"/>
    </location>
</feature>
<proteinExistence type="predicted"/>
<dbReference type="PROSITE" id="PS50853">
    <property type="entry name" value="FN3"/>
    <property type="match status" value="1"/>
</dbReference>
<evidence type="ECO:0000313" key="3">
    <source>
        <dbReference type="Proteomes" id="UP000325440"/>
    </source>
</evidence>
<dbReference type="GO" id="GO:0005667">
    <property type="term" value="C:transcription regulator complex"/>
    <property type="evidence" value="ECO:0007669"/>
    <property type="project" value="TreeGrafter"/>
</dbReference>
<sequence length="450" mass="50465">MISIFSLVVTKTLSKPSPNKICVVELVVLFCIYFTKMPRNASSVANCSMKRKRKYTRRSTRTADNVLSSDVNFKRTNKVIKNTDNNDIIHSKKLAGQSCYNLAESDKTILSDILKGIKPLRKSNFPLLLRMFEQKELSVEQFEKLLSLKVEKSTLDGSNTCKECTNKQLLLEKDSFWQKKYESSNKALKEIEAIAKLHINQYDKPYLEQRTVGIQAVLFTNENVTTSTHDNVPAKGITNNGNSSTELNTKSVNNFSDNNCVNQLDAVEIVPTPSSFKTNEYTISKSGVSSSNPDHLLSPVVLRKPVPPAIPINSTIIDLSNDDETNHPAPLPEIPRQNSSLCESVNLPPAPNLNIQKSTRGTMFLSWDIPATEIPVCTILSYHIFAYHEVSNNTPKTDMWKNIGCVRSLPLPMRCSLLKLQPGEKYYFAVRAVNAYNQIGPFSKIMSHIS</sequence>
<evidence type="ECO:0000259" key="1">
    <source>
        <dbReference type="PROSITE" id="PS50853"/>
    </source>
</evidence>
<dbReference type="PANTHER" id="PTHR23210:SF26">
    <property type="entry name" value="ACTIVATING TRANSCRIPTION FACTOR 7-INTERACTING PROTEIN 1"/>
    <property type="match status" value="1"/>
</dbReference>
<dbReference type="InterPro" id="IPR003961">
    <property type="entry name" value="FN3_dom"/>
</dbReference>
<dbReference type="AlphaFoldDB" id="A0A5E4N190"/>
<organism evidence="2 3">
    <name type="scientific">Cinara cedri</name>
    <dbReference type="NCBI Taxonomy" id="506608"/>
    <lineage>
        <taxon>Eukaryota</taxon>
        <taxon>Metazoa</taxon>
        <taxon>Ecdysozoa</taxon>
        <taxon>Arthropoda</taxon>
        <taxon>Hexapoda</taxon>
        <taxon>Insecta</taxon>
        <taxon>Pterygota</taxon>
        <taxon>Neoptera</taxon>
        <taxon>Paraneoptera</taxon>
        <taxon>Hemiptera</taxon>
        <taxon>Sternorrhyncha</taxon>
        <taxon>Aphidomorpha</taxon>
        <taxon>Aphidoidea</taxon>
        <taxon>Aphididae</taxon>
        <taxon>Lachninae</taxon>
        <taxon>Cinara</taxon>
    </lineage>
</organism>
<dbReference type="Proteomes" id="UP000325440">
    <property type="component" value="Unassembled WGS sequence"/>
</dbReference>
<dbReference type="Gene3D" id="2.60.40.10">
    <property type="entry name" value="Immunoglobulins"/>
    <property type="match status" value="1"/>
</dbReference>
<dbReference type="PANTHER" id="PTHR23210">
    <property type="entry name" value="ACTIVATING TRANSCRIPTION FACTOR 7 INTERACTING PROTEIN"/>
    <property type="match status" value="1"/>
</dbReference>
<dbReference type="Pfam" id="PF16794">
    <property type="entry name" value="fn3_4"/>
    <property type="match status" value="1"/>
</dbReference>